<dbReference type="AlphaFoldDB" id="A0A4U8UKI2"/>
<reference evidence="1 2" key="1">
    <citation type="journal article" date="2015" name="Genome Biol.">
        <title>Comparative genomics of Steinernema reveals deeply conserved gene regulatory networks.</title>
        <authorList>
            <person name="Dillman A.R."/>
            <person name="Macchietto M."/>
            <person name="Porter C.F."/>
            <person name="Rogers A."/>
            <person name="Williams B."/>
            <person name="Antoshechkin I."/>
            <person name="Lee M.M."/>
            <person name="Goodwin Z."/>
            <person name="Lu X."/>
            <person name="Lewis E.E."/>
            <person name="Goodrich-Blair H."/>
            <person name="Stock S.P."/>
            <person name="Adams B.J."/>
            <person name="Sternberg P.W."/>
            <person name="Mortazavi A."/>
        </authorList>
    </citation>
    <scope>NUCLEOTIDE SEQUENCE [LARGE SCALE GENOMIC DNA]</scope>
    <source>
        <strain evidence="1 2">ALL</strain>
    </source>
</reference>
<reference evidence="1 2" key="2">
    <citation type="journal article" date="2019" name="G3 (Bethesda)">
        <title>Hybrid Assembly of the Genome of the Entomopathogenic Nematode Steinernema carpocapsae Identifies the X-Chromosome.</title>
        <authorList>
            <person name="Serra L."/>
            <person name="Macchietto M."/>
            <person name="Macias-Munoz A."/>
            <person name="McGill C.J."/>
            <person name="Rodriguez I.M."/>
            <person name="Rodriguez B."/>
            <person name="Murad R."/>
            <person name="Mortazavi A."/>
        </authorList>
    </citation>
    <scope>NUCLEOTIDE SEQUENCE [LARGE SCALE GENOMIC DNA]</scope>
    <source>
        <strain evidence="1 2">ALL</strain>
    </source>
</reference>
<dbReference type="Proteomes" id="UP000298663">
    <property type="component" value="Unassembled WGS sequence"/>
</dbReference>
<proteinExistence type="predicted"/>
<protein>
    <submittedName>
        <fullName evidence="1">Uncharacterized protein</fullName>
    </submittedName>
</protein>
<organism evidence="1 2">
    <name type="scientific">Steinernema carpocapsae</name>
    <name type="common">Entomopathogenic nematode</name>
    <dbReference type="NCBI Taxonomy" id="34508"/>
    <lineage>
        <taxon>Eukaryota</taxon>
        <taxon>Metazoa</taxon>
        <taxon>Ecdysozoa</taxon>
        <taxon>Nematoda</taxon>
        <taxon>Chromadorea</taxon>
        <taxon>Rhabditida</taxon>
        <taxon>Tylenchina</taxon>
        <taxon>Panagrolaimomorpha</taxon>
        <taxon>Strongyloidoidea</taxon>
        <taxon>Steinernematidae</taxon>
        <taxon>Steinernema</taxon>
    </lineage>
</organism>
<comment type="caution">
    <text evidence="1">The sequence shown here is derived from an EMBL/GenBank/DDBJ whole genome shotgun (WGS) entry which is preliminary data.</text>
</comment>
<gene>
    <name evidence="1" type="ORF">L596_001261</name>
</gene>
<name>A0A4U8UKI2_STECR</name>
<accession>A0A4U8UKI2</accession>
<sequence>MESSPAAAAVRSRLARICQNVDELDGRQKNRLNVALTFAEFHTRDEEFYRKFRRMLATREDMKTIEAEERRIDEEQRRRCKYPWKPIWKMIEKPEDLSDNDVVRKAPASLKSCESSAGEIEQNLALRRVKTRVLLICAWDFGVGSLFEVCSRPLLTDVGWDLMAMLAKSAVTRIGGVAHL</sequence>
<evidence type="ECO:0000313" key="1">
    <source>
        <dbReference type="EMBL" id="TMS33530.1"/>
    </source>
</evidence>
<evidence type="ECO:0000313" key="2">
    <source>
        <dbReference type="Proteomes" id="UP000298663"/>
    </source>
</evidence>
<keyword evidence="2" id="KW-1185">Reference proteome</keyword>
<dbReference type="EMBL" id="AZBU02000001">
    <property type="protein sequence ID" value="TMS33530.1"/>
    <property type="molecule type" value="Genomic_DNA"/>
</dbReference>